<dbReference type="AlphaFoldDB" id="A0A3D2XDD8"/>
<feature type="signal peptide" evidence="2">
    <location>
        <begin position="1"/>
        <end position="21"/>
    </location>
</feature>
<dbReference type="InterPro" id="IPR013378">
    <property type="entry name" value="InlB-like_B-rpt"/>
</dbReference>
<proteinExistence type="predicted"/>
<dbReference type="PROSITE" id="PS51257">
    <property type="entry name" value="PROKAR_LIPOPROTEIN"/>
    <property type="match status" value="1"/>
</dbReference>
<keyword evidence="2" id="KW-0732">Signal</keyword>
<dbReference type="Proteomes" id="UP000262969">
    <property type="component" value="Unassembled WGS sequence"/>
</dbReference>
<sequence>MKKSRMICSMMAVLMMMLLFAGCAKKEKGTDQKVDPNQNTGSVKNEVTVTFYDADGTTVLKTESVESGGLINEYTPSKDGYEFVGWFATPQKSHEFDFTAKISKDTKVFGGFVKYQADTREFVIVGNGKSPVLIASSWGKIINPEHKFTKVADKNQYSISLDLYEGDEFQFVKNSSWENQRGYGYLTTNKQDGVEYFVNSGALGDSSTKRSNIKVAVTGNYTFVLTTHPAEDTYETENADYKEDSKENFNISPYDTITWTYNGNVKEEAIDIITNYYIKGSGITNWKDIYSDKTGMKEENGVHTLEIVLKQGEEFLFTSLVTANGTSSVGAEYLRFSNLDEKSQALFDKTESYNLVAKENGLYTFTYDSATQGLSATCDTSQFLPKYDYFMKGSFGNTAWGTEGNSAYQLVETEEGSNVYVLKEFTVAAGDELGMQSMNGSERVLFYNYNYLTAADETNANADFESNGAANANIIAKSSNTYTVTFHAYTEEIIFTLAK</sequence>
<feature type="chain" id="PRO_5038884293" evidence="2">
    <location>
        <begin position="22"/>
        <end position="499"/>
    </location>
</feature>
<dbReference type="InterPro" id="IPR042229">
    <property type="entry name" value="Listeria/Bacterioides_rpt_sf"/>
</dbReference>
<evidence type="ECO:0000256" key="2">
    <source>
        <dbReference type="SAM" id="SignalP"/>
    </source>
</evidence>
<dbReference type="Pfam" id="PF09479">
    <property type="entry name" value="Flg_new"/>
    <property type="match status" value="1"/>
</dbReference>
<dbReference type="Gene3D" id="2.60.40.3620">
    <property type="match status" value="1"/>
</dbReference>
<dbReference type="EMBL" id="DPVV01000604">
    <property type="protein sequence ID" value="HCL04348.1"/>
    <property type="molecule type" value="Genomic_DNA"/>
</dbReference>
<comment type="subcellular location">
    <subcellularLocation>
        <location evidence="1">Cell envelope</location>
    </subcellularLocation>
</comment>
<gene>
    <name evidence="3" type="ORF">DHW61_18390</name>
</gene>
<organism evidence="3 4">
    <name type="scientific">Lachnoclostridium phytofermentans</name>
    <dbReference type="NCBI Taxonomy" id="66219"/>
    <lineage>
        <taxon>Bacteria</taxon>
        <taxon>Bacillati</taxon>
        <taxon>Bacillota</taxon>
        <taxon>Clostridia</taxon>
        <taxon>Lachnospirales</taxon>
        <taxon>Lachnospiraceae</taxon>
    </lineage>
</organism>
<reference evidence="3 4" key="1">
    <citation type="journal article" date="2018" name="Nat. Biotechnol.">
        <title>A standardized bacterial taxonomy based on genome phylogeny substantially revises the tree of life.</title>
        <authorList>
            <person name="Parks D.H."/>
            <person name="Chuvochina M."/>
            <person name="Waite D.W."/>
            <person name="Rinke C."/>
            <person name="Skarshewski A."/>
            <person name="Chaumeil P.A."/>
            <person name="Hugenholtz P."/>
        </authorList>
    </citation>
    <scope>NUCLEOTIDE SEQUENCE [LARGE SCALE GENOMIC DNA]</scope>
    <source>
        <strain evidence="3">UBA11728</strain>
    </source>
</reference>
<dbReference type="GO" id="GO:0030313">
    <property type="term" value="C:cell envelope"/>
    <property type="evidence" value="ECO:0007669"/>
    <property type="project" value="UniProtKB-SubCell"/>
</dbReference>
<name>A0A3D2XDD8_9FIRM</name>
<evidence type="ECO:0000313" key="3">
    <source>
        <dbReference type="EMBL" id="HCL04348.1"/>
    </source>
</evidence>
<comment type="caution">
    <text evidence="3">The sequence shown here is derived from an EMBL/GenBank/DDBJ whole genome shotgun (WGS) entry which is preliminary data.</text>
</comment>
<evidence type="ECO:0000256" key="1">
    <source>
        <dbReference type="ARBA" id="ARBA00004196"/>
    </source>
</evidence>
<accession>A0A3D2XDD8</accession>
<evidence type="ECO:0000313" key="4">
    <source>
        <dbReference type="Proteomes" id="UP000262969"/>
    </source>
</evidence>
<protein>
    <submittedName>
        <fullName evidence="3">Uncharacterized protein</fullName>
    </submittedName>
</protein>
<dbReference type="Gene3D" id="2.60.40.4270">
    <property type="entry name" value="Listeria-Bacteroides repeat domain"/>
    <property type="match status" value="1"/>
</dbReference>